<sequence>MPRLGEAPWRGAPLGAPMAPTCRCCGLGLEEGVADFGLAPMASGPVPADAALPFHPLRLLVCSDCRLVQQPGCIPQAPPPQSPPPWREEAFAAEAIAGLRLDGWTPVAEIGPGAMLPAFARRGIPTLRQDAQGFGIGEARRLRAEGLEPVLLLVPDAMAEVAALHDLVAGIREWLAPGGIAVLEMPSLQRLMEGRRINLVRHGRLSWFTLATAEMVLAQHGLVIFDVARTGREGGGLRLLARHAEDRFKPLTSTIEALRREETAAGLGAAAAYRDFARQLVEAKCALLDFLVGAQRGGRHVVGIGVPDGAATLLTWCGVGPELLAFTVDDDPRHEGMVLPGTSIPIRPPSALVAARPDYVLVLSAVSRAELASGLPDIRAWGGRYVVPLPTIDIF</sequence>
<keyword evidence="3" id="KW-0489">Methyltransferase</keyword>
<dbReference type="GO" id="GO:0008168">
    <property type="term" value="F:methyltransferase activity"/>
    <property type="evidence" value="ECO:0007669"/>
    <property type="project" value="UniProtKB-KW"/>
</dbReference>
<accession>A0A6M1LJ35</accession>
<evidence type="ECO:0000313" key="4">
    <source>
        <dbReference type="Proteomes" id="UP000475385"/>
    </source>
</evidence>
<dbReference type="AlphaFoldDB" id="A0A6M1LJ35"/>
<dbReference type="Gene3D" id="6.20.50.110">
    <property type="entry name" value="Methyltransferase, zinc-binding domain"/>
    <property type="match status" value="1"/>
</dbReference>
<organism evidence="3 4">
    <name type="scientific">Falsiroseomonas algicola</name>
    <dbReference type="NCBI Taxonomy" id="2716930"/>
    <lineage>
        <taxon>Bacteria</taxon>
        <taxon>Pseudomonadati</taxon>
        <taxon>Pseudomonadota</taxon>
        <taxon>Alphaproteobacteria</taxon>
        <taxon>Acetobacterales</taxon>
        <taxon>Roseomonadaceae</taxon>
        <taxon>Falsiroseomonas</taxon>
    </lineage>
</organism>
<dbReference type="EMBL" id="JAAIKB010000003">
    <property type="protein sequence ID" value="NGM20271.1"/>
    <property type="molecule type" value="Genomic_DNA"/>
</dbReference>
<dbReference type="Proteomes" id="UP000475385">
    <property type="component" value="Unassembled WGS sequence"/>
</dbReference>
<keyword evidence="3" id="KW-0808">Transferase</keyword>
<feature type="domain" description="C-methyltransferase" evidence="2">
    <location>
        <begin position="233"/>
        <end position="390"/>
    </location>
</feature>
<dbReference type="Gene3D" id="3.40.50.720">
    <property type="entry name" value="NAD(P)-binding Rossmann-like Domain"/>
    <property type="match status" value="1"/>
</dbReference>
<evidence type="ECO:0000259" key="2">
    <source>
        <dbReference type="Pfam" id="PF08484"/>
    </source>
</evidence>
<dbReference type="InterPro" id="IPR038576">
    <property type="entry name" value="Methyltransf_Zn-bd_dom_put_sf"/>
</dbReference>
<feature type="domain" description="Methyltransferase putative zinc binding" evidence="1">
    <location>
        <begin position="22"/>
        <end position="71"/>
    </location>
</feature>
<reference evidence="3 4" key="2">
    <citation type="submission" date="2020-03" db="EMBL/GenBank/DDBJ databases">
        <title>Roseomonas stagni sp. nov., isolated from pond water in Japan.</title>
        <authorList>
            <person name="Furuhata K."/>
            <person name="Miyamoto H."/>
            <person name="Goto K."/>
        </authorList>
    </citation>
    <scope>NUCLEOTIDE SEQUENCE [LARGE SCALE GENOMIC DNA]</scope>
    <source>
        <strain evidence="3 4">PeD5</strain>
    </source>
</reference>
<dbReference type="Pfam" id="PF08484">
    <property type="entry name" value="Methyltransf_14"/>
    <property type="match status" value="1"/>
</dbReference>
<comment type="caution">
    <text evidence="3">The sequence shown here is derived from an EMBL/GenBank/DDBJ whole genome shotgun (WGS) entry which is preliminary data.</text>
</comment>
<name>A0A6M1LJ35_9PROT</name>
<evidence type="ECO:0000259" key="1">
    <source>
        <dbReference type="Pfam" id="PF08421"/>
    </source>
</evidence>
<gene>
    <name evidence="3" type="ORF">G3576_09620</name>
</gene>
<dbReference type="Gene3D" id="3.40.50.150">
    <property type="entry name" value="Vaccinia Virus protein VP39"/>
    <property type="match status" value="1"/>
</dbReference>
<dbReference type="GO" id="GO:0032259">
    <property type="term" value="P:methylation"/>
    <property type="evidence" value="ECO:0007669"/>
    <property type="project" value="UniProtKB-KW"/>
</dbReference>
<reference evidence="3 4" key="1">
    <citation type="submission" date="2020-02" db="EMBL/GenBank/DDBJ databases">
        <authorList>
            <person name="Kim H.M."/>
            <person name="Jeon C.O."/>
        </authorList>
    </citation>
    <scope>NUCLEOTIDE SEQUENCE [LARGE SCALE GENOMIC DNA]</scope>
    <source>
        <strain evidence="3 4">PeD5</strain>
    </source>
</reference>
<protein>
    <submittedName>
        <fullName evidence="3">SAM-dependent methyltransferase</fullName>
    </submittedName>
</protein>
<dbReference type="InterPro" id="IPR029063">
    <property type="entry name" value="SAM-dependent_MTases_sf"/>
</dbReference>
<proteinExistence type="predicted"/>
<dbReference type="InterPro" id="IPR013691">
    <property type="entry name" value="MeTrfase_14"/>
</dbReference>
<dbReference type="SUPFAM" id="SSF53335">
    <property type="entry name" value="S-adenosyl-L-methionine-dependent methyltransferases"/>
    <property type="match status" value="1"/>
</dbReference>
<dbReference type="InterPro" id="IPR013630">
    <property type="entry name" value="Methyltransf_Zn-bd_dom_put"/>
</dbReference>
<dbReference type="RefSeq" id="WP_164694176.1">
    <property type="nucleotide sequence ID" value="NZ_JAAIKB010000003.1"/>
</dbReference>
<evidence type="ECO:0000313" key="3">
    <source>
        <dbReference type="EMBL" id="NGM20271.1"/>
    </source>
</evidence>
<keyword evidence="4" id="KW-1185">Reference proteome</keyword>
<dbReference type="Pfam" id="PF08421">
    <property type="entry name" value="Methyltransf_13"/>
    <property type="match status" value="1"/>
</dbReference>